<comment type="caution">
    <text evidence="2">The sequence shown here is derived from an EMBL/GenBank/DDBJ whole genome shotgun (WGS) entry which is preliminary data.</text>
</comment>
<keyword evidence="1" id="KW-1133">Transmembrane helix</keyword>
<reference evidence="2 3" key="1">
    <citation type="submission" date="2019-10" db="EMBL/GenBank/DDBJ databases">
        <authorList>
            <person name="Palmer J.M."/>
        </authorList>
    </citation>
    <scope>NUCLEOTIDE SEQUENCE [LARGE SCALE GENOMIC DNA]</scope>
    <source>
        <strain evidence="2 3">TWF694</strain>
    </source>
</reference>
<evidence type="ECO:0000313" key="2">
    <source>
        <dbReference type="EMBL" id="KAK6525483.1"/>
    </source>
</evidence>
<evidence type="ECO:0000256" key="1">
    <source>
        <dbReference type="SAM" id="Phobius"/>
    </source>
</evidence>
<keyword evidence="3" id="KW-1185">Reference proteome</keyword>
<keyword evidence="1" id="KW-0472">Membrane</keyword>
<feature type="transmembrane region" description="Helical" evidence="1">
    <location>
        <begin position="55"/>
        <end position="81"/>
    </location>
</feature>
<protein>
    <submittedName>
        <fullName evidence="2">Uncharacterized protein</fullName>
    </submittedName>
</protein>
<dbReference type="AlphaFoldDB" id="A0AAV9WTV6"/>
<gene>
    <name evidence="2" type="ORF">TWF694_005617</name>
</gene>
<dbReference type="EMBL" id="JAVHJO010000017">
    <property type="protein sequence ID" value="KAK6525483.1"/>
    <property type="molecule type" value="Genomic_DNA"/>
</dbReference>
<keyword evidence="1" id="KW-0812">Transmembrane</keyword>
<name>A0AAV9WTV6_9PEZI</name>
<organism evidence="2 3">
    <name type="scientific">Orbilia ellipsospora</name>
    <dbReference type="NCBI Taxonomy" id="2528407"/>
    <lineage>
        <taxon>Eukaryota</taxon>
        <taxon>Fungi</taxon>
        <taxon>Dikarya</taxon>
        <taxon>Ascomycota</taxon>
        <taxon>Pezizomycotina</taxon>
        <taxon>Orbiliomycetes</taxon>
        <taxon>Orbiliales</taxon>
        <taxon>Orbiliaceae</taxon>
        <taxon>Orbilia</taxon>
    </lineage>
</organism>
<dbReference type="Proteomes" id="UP001365542">
    <property type="component" value="Unassembled WGS sequence"/>
</dbReference>
<evidence type="ECO:0000313" key="3">
    <source>
        <dbReference type="Proteomes" id="UP001365542"/>
    </source>
</evidence>
<sequence>MASQDYRQIPAGEEFEDLDLDLEFSPVDNNANEKDCFLRRRRPSFDYTALARSPWLRYGLGFVVLILMSTAFVLGVGLGTLHRRLRDLKSGFFTVQNDPYSPSYRPLLQYGQTIVNFEVEVVDYEVAKRECQRIAPSWRREFYISCNIGARDAIAIRSSVLTCARYAVQAEVGFVLPKLKDKSLNNSLSYIFDEDRFITNIREICPEFPVIRNISDIKNISKGKTISAPGSGKDIQLDTFKKEADRYMNMTATADAPSILRLNLAPYKSNHSSDIGVFSAAFGSLLNPHEDVQILASKILYQLESKLLLDMNLSSSLLQNGTFAAVHLDELLKGYEENTKIYLDTLKELTKQGTNYEYLYVSSTNSSSIDKLRVEASTMNITVLTKWDLLQDVADIEYMEKNLTGEHRKLVDYLVILKSGWFMGSGKSNFSIEMAVNRHKIGRYTKDMTWPRDEWSYVLGDVDESIVAGVWA</sequence>
<proteinExistence type="predicted"/>
<accession>A0AAV9WTV6</accession>